<dbReference type="PANTHER" id="PTHR14009">
    <property type="entry name" value="LEUCINE ZIPPER-EF-HAND CONTAINING TRANSMEMBRANE PROTEIN"/>
    <property type="match status" value="1"/>
</dbReference>
<feature type="compositionally biased region" description="Low complexity" evidence="8">
    <location>
        <begin position="120"/>
        <end position="133"/>
    </location>
</feature>
<keyword evidence="3" id="KW-0999">Mitochondrion inner membrane</keyword>
<dbReference type="EMBL" id="WHVB01000005">
    <property type="protein sequence ID" value="KAF8482594.1"/>
    <property type="molecule type" value="Genomic_DNA"/>
</dbReference>
<dbReference type="Pfam" id="PF07766">
    <property type="entry name" value="LETM1_RBD"/>
    <property type="match status" value="2"/>
</dbReference>
<keyword evidence="5 7" id="KW-0496">Mitochondrion</keyword>
<reference evidence="10" key="2">
    <citation type="journal article" date="2020" name="Nat. Commun.">
        <title>Large-scale genome sequencing of mycorrhizal fungi provides insights into the early evolution of symbiotic traits.</title>
        <authorList>
            <person name="Miyauchi S."/>
            <person name="Kiss E."/>
            <person name="Kuo A."/>
            <person name="Drula E."/>
            <person name="Kohler A."/>
            <person name="Sanchez-Garcia M."/>
            <person name="Morin E."/>
            <person name="Andreopoulos B."/>
            <person name="Barry K.W."/>
            <person name="Bonito G."/>
            <person name="Buee M."/>
            <person name="Carver A."/>
            <person name="Chen C."/>
            <person name="Cichocki N."/>
            <person name="Clum A."/>
            <person name="Culley D."/>
            <person name="Crous P.W."/>
            <person name="Fauchery L."/>
            <person name="Girlanda M."/>
            <person name="Hayes R.D."/>
            <person name="Keri Z."/>
            <person name="LaButti K."/>
            <person name="Lipzen A."/>
            <person name="Lombard V."/>
            <person name="Magnuson J."/>
            <person name="Maillard F."/>
            <person name="Murat C."/>
            <person name="Nolan M."/>
            <person name="Ohm R.A."/>
            <person name="Pangilinan J."/>
            <person name="Pereira M.F."/>
            <person name="Perotto S."/>
            <person name="Peter M."/>
            <person name="Pfister S."/>
            <person name="Riley R."/>
            <person name="Sitrit Y."/>
            <person name="Stielow J.B."/>
            <person name="Szollosi G."/>
            <person name="Zifcakova L."/>
            <person name="Stursova M."/>
            <person name="Spatafora J.W."/>
            <person name="Tedersoo L."/>
            <person name="Vaario L.M."/>
            <person name="Yamada A."/>
            <person name="Yan M."/>
            <person name="Wang P."/>
            <person name="Xu J."/>
            <person name="Bruns T."/>
            <person name="Baldrian P."/>
            <person name="Vilgalys R."/>
            <person name="Dunand C."/>
            <person name="Henrissat B."/>
            <person name="Grigoriev I.V."/>
            <person name="Hibbett D."/>
            <person name="Nagy L.G."/>
            <person name="Martin F.M."/>
        </authorList>
    </citation>
    <scope>NUCLEOTIDE SEQUENCE</scope>
    <source>
        <strain evidence="10">Prilba</strain>
    </source>
</reference>
<dbReference type="Proteomes" id="UP000759537">
    <property type="component" value="Unassembled WGS sequence"/>
</dbReference>
<dbReference type="PANTHER" id="PTHR14009:SF1">
    <property type="entry name" value="MITOCHONDRIAL PROTON_CALCIUM EXCHANGER PROTEIN"/>
    <property type="match status" value="1"/>
</dbReference>
<proteinExistence type="predicted"/>
<evidence type="ECO:0000256" key="5">
    <source>
        <dbReference type="ARBA" id="ARBA00023128"/>
    </source>
</evidence>
<keyword evidence="11" id="KW-1185">Reference proteome</keyword>
<sequence>MLSPLRRKGLHHRYHQLSHNRRPGVVFGSTRVTFIAPISTSSSNALHLYRKTITYSQTFFLPACSFSTPPTTTPESKDASSLHTIPPATLKPKVELRPGPIKPPIAPSSSQSPRTKKLPTTNSSSHSQPTSSTAKPSNIIVETMKEDLKQAYIHGVLARPPPGAGKVATLWHQAKELFKFYFRGLKLVITHRRQAKEIQARVNAGGEPLSRWESRFIQTNKSDLARLVPFVAIVLVLEEVIPLIVLYAPGMLPSTCILASQRERIDAKRREKQRSYAETMPDAFLDVLKRHRCRAPSPALGSEHAHYSSLHSLLSLSTWGPDLRRRRRIQKYLGSVVVDDGLLAKEGMGDRLTHPELLEALWERGITTDGLNKTTLKARLRWWLTMADKIDEGTPVSRRTALVAQSALGQFQVRIFDSYTVCPSEDLALIVIQPVRIFAREGWVPGL</sequence>
<evidence type="ECO:0000256" key="3">
    <source>
        <dbReference type="ARBA" id="ARBA00022792"/>
    </source>
</evidence>
<keyword evidence="4" id="KW-1133">Transmembrane helix</keyword>
<comment type="subcellular location">
    <subcellularLocation>
        <location evidence="1">Mitochondrion inner membrane</location>
        <topology evidence="1">Single-pass membrane protein</topology>
    </subcellularLocation>
</comment>
<evidence type="ECO:0000256" key="2">
    <source>
        <dbReference type="ARBA" id="ARBA00022692"/>
    </source>
</evidence>
<evidence type="ECO:0000256" key="6">
    <source>
        <dbReference type="ARBA" id="ARBA00023136"/>
    </source>
</evidence>
<reference evidence="10" key="1">
    <citation type="submission" date="2019-10" db="EMBL/GenBank/DDBJ databases">
        <authorList>
            <consortium name="DOE Joint Genome Institute"/>
            <person name="Kuo A."/>
            <person name="Miyauchi S."/>
            <person name="Kiss E."/>
            <person name="Drula E."/>
            <person name="Kohler A."/>
            <person name="Sanchez-Garcia M."/>
            <person name="Andreopoulos B."/>
            <person name="Barry K.W."/>
            <person name="Bonito G."/>
            <person name="Buee M."/>
            <person name="Carver A."/>
            <person name="Chen C."/>
            <person name="Cichocki N."/>
            <person name="Clum A."/>
            <person name="Culley D."/>
            <person name="Crous P.W."/>
            <person name="Fauchery L."/>
            <person name="Girlanda M."/>
            <person name="Hayes R."/>
            <person name="Keri Z."/>
            <person name="LaButti K."/>
            <person name="Lipzen A."/>
            <person name="Lombard V."/>
            <person name="Magnuson J."/>
            <person name="Maillard F."/>
            <person name="Morin E."/>
            <person name="Murat C."/>
            <person name="Nolan M."/>
            <person name="Ohm R."/>
            <person name="Pangilinan J."/>
            <person name="Pereira M."/>
            <person name="Perotto S."/>
            <person name="Peter M."/>
            <person name="Riley R."/>
            <person name="Sitrit Y."/>
            <person name="Stielow B."/>
            <person name="Szollosi G."/>
            <person name="Zifcakova L."/>
            <person name="Stursova M."/>
            <person name="Spatafora J.W."/>
            <person name="Tedersoo L."/>
            <person name="Vaario L.-M."/>
            <person name="Yamada A."/>
            <person name="Yan M."/>
            <person name="Wang P."/>
            <person name="Xu J."/>
            <person name="Bruns T."/>
            <person name="Baldrian P."/>
            <person name="Vilgalys R."/>
            <person name="Henrissat B."/>
            <person name="Grigoriev I.V."/>
            <person name="Hibbett D."/>
            <person name="Nagy L.G."/>
            <person name="Martin F.M."/>
        </authorList>
    </citation>
    <scope>NUCLEOTIDE SEQUENCE</scope>
    <source>
        <strain evidence="10">Prilba</strain>
    </source>
</reference>
<evidence type="ECO:0000256" key="8">
    <source>
        <dbReference type="SAM" id="MobiDB-lite"/>
    </source>
</evidence>
<accession>A0A9P5MZH7</accession>
<keyword evidence="2" id="KW-0812">Transmembrane</keyword>
<dbReference type="InterPro" id="IPR044202">
    <property type="entry name" value="LETM1/MDM38-like"/>
</dbReference>
<evidence type="ECO:0000259" key="9">
    <source>
        <dbReference type="PROSITE" id="PS51758"/>
    </source>
</evidence>
<keyword evidence="6" id="KW-0472">Membrane</keyword>
<dbReference type="AlphaFoldDB" id="A0A9P5MZH7"/>
<dbReference type="GO" id="GO:0043022">
    <property type="term" value="F:ribosome binding"/>
    <property type="evidence" value="ECO:0007669"/>
    <property type="project" value="InterPro"/>
</dbReference>
<evidence type="ECO:0000313" key="10">
    <source>
        <dbReference type="EMBL" id="KAF8482594.1"/>
    </source>
</evidence>
<evidence type="ECO:0000256" key="4">
    <source>
        <dbReference type="ARBA" id="ARBA00022989"/>
    </source>
</evidence>
<dbReference type="InterPro" id="IPR033122">
    <property type="entry name" value="LETM1-like_RBD"/>
</dbReference>
<evidence type="ECO:0000256" key="7">
    <source>
        <dbReference type="PROSITE-ProRule" id="PRU01094"/>
    </source>
</evidence>
<comment type="caution">
    <text evidence="10">The sequence shown here is derived from an EMBL/GenBank/DDBJ whole genome shotgun (WGS) entry which is preliminary data.</text>
</comment>
<feature type="region of interest" description="Disordered" evidence="8">
    <location>
        <begin position="70"/>
        <end position="137"/>
    </location>
</feature>
<name>A0A9P5MZH7_9AGAM</name>
<evidence type="ECO:0000256" key="1">
    <source>
        <dbReference type="ARBA" id="ARBA00004434"/>
    </source>
</evidence>
<protein>
    <recommendedName>
        <fullName evidence="9">Letm1 RBD domain-containing protein</fullName>
    </recommendedName>
</protein>
<dbReference type="PROSITE" id="PS51758">
    <property type="entry name" value="LETM1_RBD"/>
    <property type="match status" value="1"/>
</dbReference>
<feature type="domain" description="Letm1 RBD" evidence="9">
    <location>
        <begin position="221"/>
        <end position="447"/>
    </location>
</feature>
<gene>
    <name evidence="10" type="ORF">DFH94DRAFT_665139</name>
</gene>
<dbReference type="OrthoDB" id="73691at2759"/>
<dbReference type="GO" id="GO:0030003">
    <property type="term" value="P:intracellular monoatomic cation homeostasis"/>
    <property type="evidence" value="ECO:0007669"/>
    <property type="project" value="TreeGrafter"/>
</dbReference>
<evidence type="ECO:0000313" key="11">
    <source>
        <dbReference type="Proteomes" id="UP000759537"/>
    </source>
</evidence>
<dbReference type="GO" id="GO:0005743">
    <property type="term" value="C:mitochondrial inner membrane"/>
    <property type="evidence" value="ECO:0007669"/>
    <property type="project" value="UniProtKB-SubCell"/>
</dbReference>
<organism evidence="10 11">
    <name type="scientific">Russula ochroleuca</name>
    <dbReference type="NCBI Taxonomy" id="152965"/>
    <lineage>
        <taxon>Eukaryota</taxon>
        <taxon>Fungi</taxon>
        <taxon>Dikarya</taxon>
        <taxon>Basidiomycota</taxon>
        <taxon>Agaricomycotina</taxon>
        <taxon>Agaricomycetes</taxon>
        <taxon>Russulales</taxon>
        <taxon>Russulaceae</taxon>
        <taxon>Russula</taxon>
    </lineage>
</organism>